<dbReference type="SUPFAM" id="SSF46689">
    <property type="entry name" value="Homeodomain-like"/>
    <property type="match status" value="2"/>
</dbReference>
<keyword evidence="6" id="KW-1185">Reference proteome</keyword>
<evidence type="ECO:0000259" key="4">
    <source>
        <dbReference type="PROSITE" id="PS01124"/>
    </source>
</evidence>
<name>A0ABX0F1Y6_9BACL</name>
<dbReference type="RefSeq" id="WP_166272676.1">
    <property type="nucleotide sequence ID" value="NZ_JAAFGS010000001.1"/>
</dbReference>
<keyword evidence="2" id="KW-0238">DNA-binding</keyword>
<keyword evidence="3" id="KW-0804">Transcription</keyword>
<dbReference type="SMART" id="SM00342">
    <property type="entry name" value="HTH_ARAC"/>
    <property type="match status" value="1"/>
</dbReference>
<dbReference type="SUPFAM" id="SSF51215">
    <property type="entry name" value="Regulatory protein AraC"/>
    <property type="match status" value="1"/>
</dbReference>
<protein>
    <submittedName>
        <fullName evidence="5">AraC family transcriptional regulator</fullName>
    </submittedName>
</protein>
<dbReference type="InterPro" id="IPR014710">
    <property type="entry name" value="RmlC-like_jellyroll"/>
</dbReference>
<gene>
    <name evidence="5" type="ORF">GYN08_03935</name>
</gene>
<dbReference type="Pfam" id="PF12833">
    <property type="entry name" value="HTH_18"/>
    <property type="match status" value="1"/>
</dbReference>
<comment type="caution">
    <text evidence="5">The sequence shown here is derived from an EMBL/GenBank/DDBJ whole genome shotgun (WGS) entry which is preliminary data.</text>
</comment>
<dbReference type="InterPro" id="IPR020449">
    <property type="entry name" value="Tscrpt_reg_AraC-type_HTH"/>
</dbReference>
<dbReference type="Gene3D" id="1.10.10.60">
    <property type="entry name" value="Homeodomain-like"/>
    <property type="match status" value="2"/>
</dbReference>
<dbReference type="InterPro" id="IPR003313">
    <property type="entry name" value="AraC-bd"/>
</dbReference>
<reference evidence="5 6" key="1">
    <citation type="submission" date="2020-01" db="EMBL/GenBank/DDBJ databases">
        <title>Polyphasic characterisation and genomic insights into a novel alkali tolerant bacterium VR-M41.</title>
        <authorList>
            <person name="Vemuluri V.R."/>
        </authorList>
    </citation>
    <scope>NUCLEOTIDE SEQUENCE [LARGE SCALE GENOMIC DNA]</scope>
    <source>
        <strain evidence="5 6">VR-M41</strain>
    </source>
</reference>
<dbReference type="PROSITE" id="PS00041">
    <property type="entry name" value="HTH_ARAC_FAMILY_1"/>
    <property type="match status" value="1"/>
</dbReference>
<keyword evidence="1" id="KW-0805">Transcription regulation</keyword>
<dbReference type="PANTHER" id="PTHR43280">
    <property type="entry name" value="ARAC-FAMILY TRANSCRIPTIONAL REGULATOR"/>
    <property type="match status" value="1"/>
</dbReference>
<dbReference type="Gene3D" id="2.60.120.10">
    <property type="entry name" value="Jelly Rolls"/>
    <property type="match status" value="1"/>
</dbReference>
<evidence type="ECO:0000256" key="2">
    <source>
        <dbReference type="ARBA" id="ARBA00023125"/>
    </source>
</evidence>
<dbReference type="PROSITE" id="PS01124">
    <property type="entry name" value="HTH_ARAC_FAMILY_2"/>
    <property type="match status" value="1"/>
</dbReference>
<dbReference type="Proteomes" id="UP000800303">
    <property type="component" value="Unassembled WGS sequence"/>
</dbReference>
<evidence type="ECO:0000256" key="3">
    <source>
        <dbReference type="ARBA" id="ARBA00023163"/>
    </source>
</evidence>
<evidence type="ECO:0000313" key="5">
    <source>
        <dbReference type="EMBL" id="NGZ74455.1"/>
    </source>
</evidence>
<evidence type="ECO:0000313" key="6">
    <source>
        <dbReference type="Proteomes" id="UP000800303"/>
    </source>
</evidence>
<dbReference type="Pfam" id="PF02311">
    <property type="entry name" value="AraC_binding"/>
    <property type="match status" value="1"/>
</dbReference>
<proteinExistence type="predicted"/>
<dbReference type="PANTHER" id="PTHR43280:SF2">
    <property type="entry name" value="HTH-TYPE TRANSCRIPTIONAL REGULATOR EXSA"/>
    <property type="match status" value="1"/>
</dbReference>
<dbReference type="InterPro" id="IPR037923">
    <property type="entry name" value="HTH-like"/>
</dbReference>
<feature type="domain" description="HTH araC/xylS-type" evidence="4">
    <location>
        <begin position="186"/>
        <end position="284"/>
    </location>
</feature>
<dbReference type="InterPro" id="IPR009057">
    <property type="entry name" value="Homeodomain-like_sf"/>
</dbReference>
<dbReference type="EMBL" id="JAAFGS010000001">
    <property type="protein sequence ID" value="NGZ74455.1"/>
    <property type="molecule type" value="Genomic_DNA"/>
</dbReference>
<accession>A0ABX0F1Y6</accession>
<dbReference type="PRINTS" id="PR00032">
    <property type="entry name" value="HTHARAC"/>
</dbReference>
<organism evidence="5 6">
    <name type="scientific">Saccharibacillus alkalitolerans</name>
    <dbReference type="NCBI Taxonomy" id="2705290"/>
    <lineage>
        <taxon>Bacteria</taxon>
        <taxon>Bacillati</taxon>
        <taxon>Bacillota</taxon>
        <taxon>Bacilli</taxon>
        <taxon>Bacillales</taxon>
        <taxon>Paenibacillaceae</taxon>
        <taxon>Saccharibacillus</taxon>
    </lineage>
</organism>
<dbReference type="InterPro" id="IPR018060">
    <property type="entry name" value="HTH_AraC"/>
</dbReference>
<evidence type="ECO:0000256" key="1">
    <source>
        <dbReference type="ARBA" id="ARBA00023015"/>
    </source>
</evidence>
<dbReference type="InterPro" id="IPR018062">
    <property type="entry name" value="HTH_AraC-typ_CS"/>
</dbReference>
<sequence length="301" mass="34815">MTLRHIPDTLHYGAPKDPLRTEFDRRSGHFSMAENHYHRDYELYYLFSGERRYFIKDSVYRVQAGDLVLIDSNELHKSGDSGVPDHERIVLYFSPEYFAELPSEERDLLLAPFTQGSPLIRPNLQERLRAEELLTSLLAELHERPPGYRLRMRHMAGELLLLTARCFLRRGPVSLPEPTPVQRKVSDAVRYINAHYAEPLELDELSKRFYISRSHLSRTFKDVTGFGFAEYVNITRVREAQRLLRETDLSVTSVSELAGFDNFSHFGKMFKRLSGMSPRTYRKLGGTLSESAFDRPAAPSE</sequence>